<evidence type="ECO:0000313" key="1">
    <source>
        <dbReference type="EMBL" id="GHB27977.1"/>
    </source>
</evidence>
<evidence type="ECO:0000313" key="2">
    <source>
        <dbReference type="Proteomes" id="UP000642809"/>
    </source>
</evidence>
<name>A0A8J3CW23_9BACT</name>
<sequence>MKQIVKHIKDQTEVWIQVWYEPYHWDNAHGYSHTLWLKELNDNYWGKTYKEFLQNN</sequence>
<organism evidence="1 2">
    <name type="scientific">Mongoliitalea lutea</name>
    <dbReference type="NCBI Taxonomy" id="849756"/>
    <lineage>
        <taxon>Bacteria</taxon>
        <taxon>Pseudomonadati</taxon>
        <taxon>Bacteroidota</taxon>
        <taxon>Cytophagia</taxon>
        <taxon>Cytophagales</taxon>
        <taxon>Cyclobacteriaceae</taxon>
        <taxon>Mongoliitalea</taxon>
    </lineage>
</organism>
<dbReference type="Proteomes" id="UP000642809">
    <property type="component" value="Unassembled WGS sequence"/>
</dbReference>
<accession>A0A8J3CW23</accession>
<gene>
    <name evidence="1" type="ORF">GCM10008106_05650</name>
</gene>
<keyword evidence="2" id="KW-1185">Reference proteome</keyword>
<dbReference type="RefSeq" id="WP_189578941.1">
    <property type="nucleotide sequence ID" value="NZ_BMYF01000003.1"/>
</dbReference>
<dbReference type="AlphaFoldDB" id="A0A8J3CW23"/>
<dbReference type="EMBL" id="BMYF01000003">
    <property type="protein sequence ID" value="GHB27977.1"/>
    <property type="molecule type" value="Genomic_DNA"/>
</dbReference>
<proteinExistence type="predicted"/>
<reference evidence="1" key="2">
    <citation type="submission" date="2020-09" db="EMBL/GenBank/DDBJ databases">
        <authorList>
            <person name="Sun Q."/>
            <person name="Kim S."/>
        </authorList>
    </citation>
    <scope>NUCLEOTIDE SEQUENCE</scope>
    <source>
        <strain evidence="1">KCTC 23224</strain>
    </source>
</reference>
<comment type="caution">
    <text evidence="1">The sequence shown here is derived from an EMBL/GenBank/DDBJ whole genome shotgun (WGS) entry which is preliminary data.</text>
</comment>
<reference evidence="1" key="1">
    <citation type="journal article" date="2014" name="Int. J. Syst. Evol. Microbiol.">
        <title>Complete genome sequence of Corynebacterium casei LMG S-19264T (=DSM 44701T), isolated from a smear-ripened cheese.</title>
        <authorList>
            <consortium name="US DOE Joint Genome Institute (JGI-PGF)"/>
            <person name="Walter F."/>
            <person name="Albersmeier A."/>
            <person name="Kalinowski J."/>
            <person name="Ruckert C."/>
        </authorList>
    </citation>
    <scope>NUCLEOTIDE SEQUENCE</scope>
    <source>
        <strain evidence="1">KCTC 23224</strain>
    </source>
</reference>
<protein>
    <submittedName>
        <fullName evidence="1">Uncharacterized protein</fullName>
    </submittedName>
</protein>